<evidence type="ECO:0000259" key="2">
    <source>
        <dbReference type="Pfam" id="PF13581"/>
    </source>
</evidence>
<dbReference type="PANTHER" id="PTHR35526">
    <property type="entry name" value="ANTI-SIGMA-F FACTOR RSBW-RELATED"/>
    <property type="match status" value="1"/>
</dbReference>
<dbReference type="RefSeq" id="WP_311037056.1">
    <property type="nucleotide sequence ID" value="NZ_CP117522.1"/>
</dbReference>
<dbReference type="Gene3D" id="3.30.565.10">
    <property type="entry name" value="Histidine kinase-like ATPase, C-terminal domain"/>
    <property type="match status" value="1"/>
</dbReference>
<keyword evidence="1" id="KW-0418">Kinase</keyword>
<dbReference type="PANTHER" id="PTHR35526:SF3">
    <property type="entry name" value="ANTI-SIGMA-F FACTOR RSBW"/>
    <property type="match status" value="1"/>
</dbReference>
<keyword evidence="4" id="KW-1185">Reference proteome</keyword>
<organism evidence="3 4">
    <name type="scientific">Streptomyces luomodiensis</name>
    <dbReference type="NCBI Taxonomy" id="3026192"/>
    <lineage>
        <taxon>Bacteria</taxon>
        <taxon>Bacillati</taxon>
        <taxon>Actinomycetota</taxon>
        <taxon>Actinomycetes</taxon>
        <taxon>Kitasatosporales</taxon>
        <taxon>Streptomycetaceae</taxon>
        <taxon>Streptomyces</taxon>
    </lineage>
</organism>
<dbReference type="GO" id="GO:0005524">
    <property type="term" value="F:ATP binding"/>
    <property type="evidence" value="ECO:0007669"/>
    <property type="project" value="UniProtKB-KW"/>
</dbReference>
<keyword evidence="3" id="KW-0547">Nucleotide-binding</keyword>
<feature type="domain" description="Histidine kinase/HSP90-like ATPase" evidence="2">
    <location>
        <begin position="20"/>
        <end position="132"/>
    </location>
</feature>
<evidence type="ECO:0000313" key="3">
    <source>
        <dbReference type="EMBL" id="WNE98295.1"/>
    </source>
</evidence>
<keyword evidence="1" id="KW-0723">Serine/threonine-protein kinase</keyword>
<dbReference type="EMBL" id="CP117522">
    <property type="protein sequence ID" value="WNE98295.1"/>
    <property type="molecule type" value="Genomic_DNA"/>
</dbReference>
<evidence type="ECO:0000256" key="1">
    <source>
        <dbReference type="ARBA" id="ARBA00022527"/>
    </source>
</evidence>
<proteinExistence type="predicted"/>
<dbReference type="SUPFAM" id="SSF55874">
    <property type="entry name" value="ATPase domain of HSP90 chaperone/DNA topoisomerase II/histidine kinase"/>
    <property type="match status" value="1"/>
</dbReference>
<gene>
    <name evidence="3" type="ORF">PS467_24680</name>
</gene>
<accession>A0ABY9V2M3</accession>
<dbReference type="InterPro" id="IPR003594">
    <property type="entry name" value="HATPase_dom"/>
</dbReference>
<name>A0ABY9V2M3_9ACTN</name>
<protein>
    <submittedName>
        <fullName evidence="3">ATP-binding protein</fullName>
    </submittedName>
</protein>
<keyword evidence="1" id="KW-0808">Transferase</keyword>
<dbReference type="Pfam" id="PF13581">
    <property type="entry name" value="HATPase_c_2"/>
    <property type="match status" value="1"/>
</dbReference>
<evidence type="ECO:0000313" key="4">
    <source>
        <dbReference type="Proteomes" id="UP001305606"/>
    </source>
</evidence>
<dbReference type="InterPro" id="IPR036890">
    <property type="entry name" value="HATPase_C_sf"/>
</dbReference>
<sequence>MPDAVTDDSRRDTFRIAKHIRNVPGARARVGKSLADWGVSGGLADDVILSASELVSNAIKHCRVTFAQIEISVSVQGQDIVLEVTDPDGDRLPRLRVVDIDAEGGRGLYVIEQLANAWGHTPRRCGKCVWARFGVGVGYAAFGAGDRPSGDE</sequence>
<keyword evidence="3" id="KW-0067">ATP-binding</keyword>
<dbReference type="CDD" id="cd16936">
    <property type="entry name" value="HATPase_RsbW-like"/>
    <property type="match status" value="1"/>
</dbReference>
<dbReference type="Proteomes" id="UP001305606">
    <property type="component" value="Chromosome"/>
</dbReference>
<reference evidence="3 4" key="1">
    <citation type="submission" date="2023-02" db="EMBL/GenBank/DDBJ databases">
        <title>Streptomyces sp. SCA4-21 with antifungal activity against Fusarium oxysporum f. sp. cubense, Streptomyces sp. SCA2-17 with antifungal activity against Fusarium oxysporum f. sp. cubense.</title>
        <authorList>
            <person name="Qi D."/>
        </authorList>
    </citation>
    <scope>NUCLEOTIDE SEQUENCE [LARGE SCALE GENOMIC DNA]</scope>
    <source>
        <strain evidence="3 4">SCA4-21</strain>
    </source>
</reference>
<dbReference type="InterPro" id="IPR050267">
    <property type="entry name" value="Anti-sigma-factor_SerPK"/>
</dbReference>